<reference evidence="2" key="2">
    <citation type="journal article" date="2021" name="PeerJ">
        <title>Extensive microbial diversity within the chicken gut microbiome revealed by metagenomics and culture.</title>
        <authorList>
            <person name="Gilroy R."/>
            <person name="Ravi A."/>
            <person name="Getino M."/>
            <person name="Pursley I."/>
            <person name="Horton D.L."/>
            <person name="Alikhan N.F."/>
            <person name="Baker D."/>
            <person name="Gharbi K."/>
            <person name="Hall N."/>
            <person name="Watson M."/>
            <person name="Adriaenssens E.M."/>
            <person name="Foster-Nyarko E."/>
            <person name="Jarju S."/>
            <person name="Secka A."/>
            <person name="Antonio M."/>
            <person name="Oren A."/>
            <person name="Chaudhuri R.R."/>
            <person name="La Ragione R."/>
            <person name="Hildebrand F."/>
            <person name="Pallen M.J."/>
        </authorList>
    </citation>
    <scope>NUCLEOTIDE SEQUENCE</scope>
    <source>
        <strain evidence="2">17073</strain>
    </source>
</reference>
<reference evidence="2" key="1">
    <citation type="submission" date="2020-10" db="EMBL/GenBank/DDBJ databases">
        <authorList>
            <person name="Gilroy R."/>
        </authorList>
    </citation>
    <scope>NUCLEOTIDE SEQUENCE</scope>
    <source>
        <strain evidence="2">17073</strain>
    </source>
</reference>
<keyword evidence="1" id="KW-1133">Transmembrane helix</keyword>
<feature type="transmembrane region" description="Helical" evidence="1">
    <location>
        <begin position="9"/>
        <end position="31"/>
    </location>
</feature>
<dbReference type="EMBL" id="DVMS01000137">
    <property type="protein sequence ID" value="HIU38961.1"/>
    <property type="molecule type" value="Genomic_DNA"/>
</dbReference>
<dbReference type="Pfam" id="PF14126">
    <property type="entry name" value="DUF4293"/>
    <property type="match status" value="1"/>
</dbReference>
<feature type="transmembrane region" description="Helical" evidence="1">
    <location>
        <begin position="102"/>
        <end position="119"/>
    </location>
</feature>
<keyword evidence="1" id="KW-0472">Membrane</keyword>
<dbReference type="InterPro" id="IPR025635">
    <property type="entry name" value="DUF4293"/>
</dbReference>
<dbReference type="AlphaFoldDB" id="A0A9D1ILW5"/>
<feature type="transmembrane region" description="Helical" evidence="1">
    <location>
        <begin position="77"/>
        <end position="96"/>
    </location>
</feature>
<name>A0A9D1ILW5_9BACT</name>
<feature type="transmembrane region" description="Helical" evidence="1">
    <location>
        <begin position="43"/>
        <end position="65"/>
    </location>
</feature>
<proteinExistence type="predicted"/>
<protein>
    <submittedName>
        <fullName evidence="2">DUF4293 family protein</fullName>
    </submittedName>
</protein>
<evidence type="ECO:0000313" key="3">
    <source>
        <dbReference type="Proteomes" id="UP000824076"/>
    </source>
</evidence>
<sequence length="137" mass="15419">MILQRWQTVYMLISVIAMGIAAFFPAMGQLPQGNTIWIQSGKMMVVSSLLCALTAVLLFVAIFKFKNLKFQKQLCSVGQLLIIGYYVVNGIDWYLSPMPAEWNLAALLPAFAFACLLLAKGRIDADYRLLHDSERLR</sequence>
<dbReference type="Proteomes" id="UP000824076">
    <property type="component" value="Unassembled WGS sequence"/>
</dbReference>
<evidence type="ECO:0000256" key="1">
    <source>
        <dbReference type="SAM" id="Phobius"/>
    </source>
</evidence>
<evidence type="ECO:0000313" key="2">
    <source>
        <dbReference type="EMBL" id="HIU38961.1"/>
    </source>
</evidence>
<comment type="caution">
    <text evidence="2">The sequence shown here is derived from an EMBL/GenBank/DDBJ whole genome shotgun (WGS) entry which is preliminary data.</text>
</comment>
<organism evidence="2 3">
    <name type="scientific">Candidatus Limisoma intestinavium</name>
    <dbReference type="NCBI Taxonomy" id="2840856"/>
    <lineage>
        <taxon>Bacteria</taxon>
        <taxon>Pseudomonadati</taxon>
        <taxon>Bacteroidota</taxon>
        <taxon>Bacteroidia</taxon>
        <taxon>Bacteroidales</taxon>
        <taxon>Candidatus Limisoma</taxon>
    </lineage>
</organism>
<accession>A0A9D1ILW5</accession>
<gene>
    <name evidence="2" type="ORF">IAD18_04775</name>
</gene>
<keyword evidence="1" id="KW-0812">Transmembrane</keyword>